<proteinExistence type="predicted"/>
<sequence length="88" mass="10424">MGNWFNSFEFRLRLVVFMVPHASKNWQEISIEVRLVLVIIGMNILLWGKSRMIDEAKMKQAQVAMQWQDEEHCNGVSCQSNHRQFDNK</sequence>
<evidence type="ECO:0000256" key="1">
    <source>
        <dbReference type="SAM" id="Phobius"/>
    </source>
</evidence>
<gene>
    <name evidence="2" type="ORF">Ddye_012255</name>
</gene>
<dbReference type="AlphaFoldDB" id="A0AAD9X415"/>
<organism evidence="2 3">
    <name type="scientific">Dipteronia dyeriana</name>
    <dbReference type="NCBI Taxonomy" id="168575"/>
    <lineage>
        <taxon>Eukaryota</taxon>
        <taxon>Viridiplantae</taxon>
        <taxon>Streptophyta</taxon>
        <taxon>Embryophyta</taxon>
        <taxon>Tracheophyta</taxon>
        <taxon>Spermatophyta</taxon>
        <taxon>Magnoliopsida</taxon>
        <taxon>eudicotyledons</taxon>
        <taxon>Gunneridae</taxon>
        <taxon>Pentapetalae</taxon>
        <taxon>rosids</taxon>
        <taxon>malvids</taxon>
        <taxon>Sapindales</taxon>
        <taxon>Sapindaceae</taxon>
        <taxon>Hippocastanoideae</taxon>
        <taxon>Acereae</taxon>
        <taxon>Dipteronia</taxon>
    </lineage>
</organism>
<evidence type="ECO:0000313" key="2">
    <source>
        <dbReference type="EMBL" id="KAK2652399.1"/>
    </source>
</evidence>
<dbReference type="Proteomes" id="UP001280121">
    <property type="component" value="Unassembled WGS sequence"/>
</dbReference>
<evidence type="ECO:0000313" key="3">
    <source>
        <dbReference type="Proteomes" id="UP001280121"/>
    </source>
</evidence>
<accession>A0AAD9X415</accession>
<dbReference type="EMBL" id="JANJYI010000004">
    <property type="protein sequence ID" value="KAK2652399.1"/>
    <property type="molecule type" value="Genomic_DNA"/>
</dbReference>
<comment type="caution">
    <text evidence="2">The sequence shown here is derived from an EMBL/GenBank/DDBJ whole genome shotgun (WGS) entry which is preliminary data.</text>
</comment>
<reference evidence="2" key="1">
    <citation type="journal article" date="2023" name="Plant J.">
        <title>Genome sequences and population genomics provide insights into the demographic history, inbreeding, and mutation load of two 'living fossil' tree species of Dipteronia.</title>
        <authorList>
            <person name="Feng Y."/>
            <person name="Comes H.P."/>
            <person name="Chen J."/>
            <person name="Zhu S."/>
            <person name="Lu R."/>
            <person name="Zhang X."/>
            <person name="Li P."/>
            <person name="Qiu J."/>
            <person name="Olsen K.M."/>
            <person name="Qiu Y."/>
        </authorList>
    </citation>
    <scope>NUCLEOTIDE SEQUENCE</scope>
    <source>
        <strain evidence="2">KIB01</strain>
    </source>
</reference>
<keyword evidence="3" id="KW-1185">Reference proteome</keyword>
<protein>
    <submittedName>
        <fullName evidence="2">Uncharacterized protein</fullName>
    </submittedName>
</protein>
<keyword evidence="1" id="KW-0472">Membrane</keyword>
<feature type="transmembrane region" description="Helical" evidence="1">
    <location>
        <begin position="29"/>
        <end position="48"/>
    </location>
</feature>
<name>A0AAD9X415_9ROSI</name>
<keyword evidence="1" id="KW-1133">Transmembrane helix</keyword>
<keyword evidence="1" id="KW-0812">Transmembrane</keyword>